<evidence type="ECO:0000313" key="7">
    <source>
        <dbReference type="EMBL" id="MEQ2638222.1"/>
    </source>
</evidence>
<dbReference type="Proteomes" id="UP001478817">
    <property type="component" value="Unassembled WGS sequence"/>
</dbReference>
<dbReference type="InterPro" id="IPR029063">
    <property type="entry name" value="SAM-dependent_MTases_sf"/>
</dbReference>
<evidence type="ECO:0000313" key="8">
    <source>
        <dbReference type="Proteomes" id="UP001478817"/>
    </source>
</evidence>
<dbReference type="Gene3D" id="3.40.50.150">
    <property type="entry name" value="Vaccinia Virus protein VP39"/>
    <property type="match status" value="1"/>
</dbReference>
<dbReference type="GO" id="GO:0009007">
    <property type="term" value="F:site-specific DNA-methyltransferase (adenine-specific) activity"/>
    <property type="evidence" value="ECO:0007669"/>
    <property type="project" value="UniProtKB-EC"/>
</dbReference>
<sequence length="846" mass="94619">MTVNGNAIKACCLKVRSILEAGVEVQLARYDVCEGGAPAGAEVVKGIPLSPEETAQRDELLFLCAQRGRKALLDQAAYTWFNRIAAIHFMEVRGWLPSGVRMFTRADGSVGSQAVDEALDLQMDGLDPMCVAELKASGDDEALFRYLFLLQCEQLHDCLPDVFEPVGSAMELLLPQGLLYRDGPIMHMVSDIPEEDWTEGVEIVGWMYQYYVSERKDEVFAGFKKGKKAEREDIAPATQLFTPNWIVRYLTENSLGRLWMLNRPGSKLTDHMPYFVKPDEDHETEFKHVTTPEDITVVDPACGSGHILVYAFDLLAKIYEEEGYRARDAARLILEKNLSGMEIDPRAAAMASFALTMKARELDSRFLRRGVKPRITVLSRVEFEPEELQYIPNLSARPQLLDAVAHLDECGSLLTVTKDDMDALAGDLASLAGESTIFGGSAVEKLELMRAELEPLGRSYDAVVANPPYMGSSNMDKWLAAWVKSKYKEVCRDLCTCFIKRGMSLAKERGYEALITSDTCMYLSSFEQMRKTLIERTTIIAFIDTRGSNAHPDVFDANAGWVLWNAHSQSERGAYFKLNHPIAEKSERLLEALADPACGWFYRRDADTFKQIPGSPIAYWASDAMLGAFTNHLLADVAKPRQGLVTGDNDEFLREWWEVDNLNFFRSSPSRDSALNSGVKWFPCNKGGGYRRWYGFNDVVVNWQNDGEAIQNYIRNGRQASRPQNMEFYFKEGITWGTISSAKLSMRYSPRGSISEHAGSMIYLDKSNPLFAIVIAAMNSSAVEKLLAFLSPSLRFTEGPVGQVPIPDGISDARGISNLSEKAIATSKADYDSFETSWDFANHPLL</sequence>
<reference evidence="7 8" key="1">
    <citation type="submission" date="2024-04" db="EMBL/GenBank/DDBJ databases">
        <title>Human intestinal bacterial collection.</title>
        <authorList>
            <person name="Pauvert C."/>
            <person name="Hitch T.C.A."/>
            <person name="Clavel T."/>
        </authorList>
    </citation>
    <scope>NUCLEOTIDE SEQUENCE [LARGE SCALE GENOMIC DNA]</scope>
    <source>
        <strain evidence="7 8">CLA-AA-H197</strain>
    </source>
</reference>
<dbReference type="PROSITE" id="PS00092">
    <property type="entry name" value="N6_MTASE"/>
    <property type="match status" value="1"/>
</dbReference>
<keyword evidence="8" id="KW-1185">Reference proteome</keyword>
<dbReference type="InterPro" id="IPR050953">
    <property type="entry name" value="N4_N6_ade-DNA_methylase"/>
</dbReference>
<name>A0ABV1IHU9_9ACTN</name>
<dbReference type="PANTHER" id="PTHR33841:SF1">
    <property type="entry name" value="DNA METHYLTRANSFERASE A"/>
    <property type="match status" value="1"/>
</dbReference>
<dbReference type="InterPro" id="IPR011639">
    <property type="entry name" value="MethylTrfase_TaqI-like_dom"/>
</dbReference>
<protein>
    <recommendedName>
        <fullName evidence="1">site-specific DNA-methyltransferase (adenine-specific)</fullName>
        <ecNumber evidence="1">2.1.1.72</ecNumber>
    </recommendedName>
</protein>
<evidence type="ECO:0000256" key="4">
    <source>
        <dbReference type="ARBA" id="ARBA00022691"/>
    </source>
</evidence>
<dbReference type="EC" id="2.1.1.72" evidence="1"/>
<dbReference type="GO" id="GO:0032259">
    <property type="term" value="P:methylation"/>
    <property type="evidence" value="ECO:0007669"/>
    <property type="project" value="UniProtKB-KW"/>
</dbReference>
<comment type="catalytic activity">
    <reaction evidence="5">
        <text>a 2'-deoxyadenosine in DNA + S-adenosyl-L-methionine = an N(6)-methyl-2'-deoxyadenosine in DNA + S-adenosyl-L-homocysteine + H(+)</text>
        <dbReference type="Rhea" id="RHEA:15197"/>
        <dbReference type="Rhea" id="RHEA-COMP:12418"/>
        <dbReference type="Rhea" id="RHEA-COMP:12419"/>
        <dbReference type="ChEBI" id="CHEBI:15378"/>
        <dbReference type="ChEBI" id="CHEBI:57856"/>
        <dbReference type="ChEBI" id="CHEBI:59789"/>
        <dbReference type="ChEBI" id="CHEBI:90615"/>
        <dbReference type="ChEBI" id="CHEBI:90616"/>
        <dbReference type="EC" id="2.1.1.72"/>
    </reaction>
</comment>
<gene>
    <name evidence="7" type="primary">pglX</name>
    <name evidence="7" type="ORF">AAAT05_07705</name>
</gene>
<dbReference type="InterPro" id="IPR047939">
    <property type="entry name" value="BREX_1_PglX"/>
</dbReference>
<dbReference type="PANTHER" id="PTHR33841">
    <property type="entry name" value="DNA METHYLTRANSFERASE YEEA-RELATED"/>
    <property type="match status" value="1"/>
</dbReference>
<dbReference type="EMBL" id="JBBNGS010000014">
    <property type="protein sequence ID" value="MEQ2638222.1"/>
    <property type="molecule type" value="Genomic_DNA"/>
</dbReference>
<dbReference type="PRINTS" id="PR00507">
    <property type="entry name" value="N12N6MTFRASE"/>
</dbReference>
<evidence type="ECO:0000259" key="6">
    <source>
        <dbReference type="Pfam" id="PF07669"/>
    </source>
</evidence>
<dbReference type="Pfam" id="PF07669">
    <property type="entry name" value="Eco57I"/>
    <property type="match status" value="1"/>
</dbReference>
<keyword evidence="2 7" id="KW-0489">Methyltransferase</keyword>
<dbReference type="SUPFAM" id="SSF53335">
    <property type="entry name" value="S-adenosyl-L-methionine-dependent methyltransferases"/>
    <property type="match status" value="1"/>
</dbReference>
<evidence type="ECO:0000256" key="1">
    <source>
        <dbReference type="ARBA" id="ARBA00011900"/>
    </source>
</evidence>
<organism evidence="7 8">
    <name type="scientific">Paratractidigestivibacter faecalis</name>
    <dbReference type="NCBI Taxonomy" id="2292441"/>
    <lineage>
        <taxon>Bacteria</taxon>
        <taxon>Bacillati</taxon>
        <taxon>Actinomycetota</taxon>
        <taxon>Coriobacteriia</taxon>
        <taxon>Coriobacteriales</taxon>
        <taxon>Atopobiaceae</taxon>
        <taxon>Paratractidigestivibacter</taxon>
    </lineage>
</organism>
<accession>A0ABV1IHU9</accession>
<comment type="caution">
    <text evidence="7">The sequence shown here is derived from an EMBL/GenBank/DDBJ whole genome shotgun (WGS) entry which is preliminary data.</text>
</comment>
<feature type="domain" description="Type II methyltransferase M.TaqI-like" evidence="6">
    <location>
        <begin position="336"/>
        <end position="547"/>
    </location>
</feature>
<dbReference type="RefSeq" id="WP_349182859.1">
    <property type="nucleotide sequence ID" value="NZ_JBBNGS010000014.1"/>
</dbReference>
<dbReference type="InterPro" id="IPR002052">
    <property type="entry name" value="DNA_methylase_N6_adenine_CS"/>
</dbReference>
<keyword evidence="4" id="KW-0949">S-adenosyl-L-methionine</keyword>
<evidence type="ECO:0000256" key="2">
    <source>
        <dbReference type="ARBA" id="ARBA00022603"/>
    </source>
</evidence>
<keyword evidence="3 7" id="KW-0808">Transferase</keyword>
<dbReference type="NCBIfam" id="NF033452">
    <property type="entry name" value="BREX_1_MTaseX"/>
    <property type="match status" value="1"/>
</dbReference>
<evidence type="ECO:0000256" key="3">
    <source>
        <dbReference type="ARBA" id="ARBA00022679"/>
    </source>
</evidence>
<evidence type="ECO:0000256" key="5">
    <source>
        <dbReference type="ARBA" id="ARBA00047942"/>
    </source>
</evidence>
<proteinExistence type="predicted"/>